<gene>
    <name evidence="2" type="ORF">LAME_0G01354G</name>
</gene>
<evidence type="ECO:0000256" key="1">
    <source>
        <dbReference type="SAM" id="Phobius"/>
    </source>
</evidence>
<name>A0A1G4K5B1_9SACH</name>
<evidence type="ECO:0000313" key="3">
    <source>
        <dbReference type="Proteomes" id="UP000191144"/>
    </source>
</evidence>
<proteinExistence type="predicted"/>
<reference evidence="3" key="1">
    <citation type="submission" date="2016-03" db="EMBL/GenBank/DDBJ databases">
        <authorList>
            <person name="Devillers Hugo."/>
        </authorList>
    </citation>
    <scope>NUCLEOTIDE SEQUENCE [LARGE SCALE GENOMIC DNA]</scope>
</reference>
<accession>A0A1G4K5B1</accession>
<keyword evidence="1" id="KW-0472">Membrane</keyword>
<protein>
    <submittedName>
        <fullName evidence="2">LAME_0G01354g1_1</fullName>
    </submittedName>
</protein>
<dbReference type="InterPro" id="IPR036028">
    <property type="entry name" value="SH3-like_dom_sf"/>
</dbReference>
<keyword evidence="1" id="KW-1133">Transmembrane helix</keyword>
<dbReference type="OrthoDB" id="5340910at2759"/>
<keyword evidence="1" id="KW-0812">Transmembrane</keyword>
<evidence type="ECO:0000313" key="2">
    <source>
        <dbReference type="EMBL" id="SCU98991.1"/>
    </source>
</evidence>
<dbReference type="SUPFAM" id="SSF50044">
    <property type="entry name" value="SH3-domain"/>
    <property type="match status" value="1"/>
</dbReference>
<dbReference type="Proteomes" id="UP000191144">
    <property type="component" value="Chromosome G"/>
</dbReference>
<sequence length="580" mass="64763">MSTLTMATVLESVYVDLLFSPSRNKPFSTSTVVVSTGSLIVRAQSSSLTTSQSTATLLQLLTSTSWLTSSANIITNAKTNVISSQTQQTTTSAILMDKVSEGQNASSTIVALAIGLPLGIFCLGFGFVVFFLWLRKRKYNRYPVTPSFSKSSAPAPRRESKIWTRLFNQEPGQHTQNYHRHYDEKYSAESFVSLRDTSATIKYKITSSNPTSQHVQTPQKAVFPVNESYSSNQINTFLYSKPPRIQSIGSALPNLSSDALGERPNLPTNGTWTYESPLSRWFLTKSTYLQDQVKQPLKTSTVKLKQLNILSRVSKNRIQSFLPDETSPILSTARSPVFQESYVTSQLDPLVFRSSSLKYSKKQENASSDDRGTRYLKSGDISKINPYARSKFSNNVIKPQVIDRSGIDTRALLKPLDIQRISTKNSESVSRPISNGRKVKQHNHELKQHLQQLESVKPLPLTPKSRQASENLVLEVDGCESNKVVSATSASDVGLHRIHVVVRSYTQKLTDEITVRPHEHVRLLARHTDGWCLVEKCKPSGSPLHENEDPQHVNIDGEFYLNEYRGIVPGVCLKEVIPSL</sequence>
<dbReference type="EMBL" id="LT598484">
    <property type="protein sequence ID" value="SCU98991.1"/>
    <property type="molecule type" value="Genomic_DNA"/>
</dbReference>
<organism evidence="2 3">
    <name type="scientific">Lachancea meyersii CBS 8951</name>
    <dbReference type="NCBI Taxonomy" id="1266667"/>
    <lineage>
        <taxon>Eukaryota</taxon>
        <taxon>Fungi</taxon>
        <taxon>Dikarya</taxon>
        <taxon>Ascomycota</taxon>
        <taxon>Saccharomycotina</taxon>
        <taxon>Saccharomycetes</taxon>
        <taxon>Saccharomycetales</taxon>
        <taxon>Saccharomycetaceae</taxon>
        <taxon>Lachancea</taxon>
    </lineage>
</organism>
<dbReference type="AlphaFoldDB" id="A0A1G4K5B1"/>
<feature type="transmembrane region" description="Helical" evidence="1">
    <location>
        <begin position="109"/>
        <end position="134"/>
    </location>
</feature>
<keyword evidence="3" id="KW-1185">Reference proteome</keyword>